<dbReference type="EMBL" id="UGHK01000001">
    <property type="protein sequence ID" value="STO70154.1"/>
    <property type="molecule type" value="Genomic_DNA"/>
</dbReference>
<dbReference type="RefSeq" id="WP_017807130.1">
    <property type="nucleotide sequence ID" value="NZ_CP173234.1"/>
</dbReference>
<name>A0A377I4D9_AVIPA</name>
<dbReference type="Proteomes" id="UP000254465">
    <property type="component" value="Unassembled WGS sequence"/>
</dbReference>
<protein>
    <submittedName>
        <fullName evidence="1">Uncharacterized protein</fullName>
    </submittedName>
</protein>
<evidence type="ECO:0000313" key="1">
    <source>
        <dbReference type="EMBL" id="STO70154.1"/>
    </source>
</evidence>
<organism evidence="1 2">
    <name type="scientific">Avibacterium paragallinarum</name>
    <name type="common">Haemophilus gallinarum</name>
    <dbReference type="NCBI Taxonomy" id="728"/>
    <lineage>
        <taxon>Bacteria</taxon>
        <taxon>Pseudomonadati</taxon>
        <taxon>Pseudomonadota</taxon>
        <taxon>Gammaproteobacteria</taxon>
        <taxon>Pasteurellales</taxon>
        <taxon>Pasteurellaceae</taxon>
        <taxon>Avibacterium</taxon>
    </lineage>
</organism>
<reference evidence="1 2" key="1">
    <citation type="submission" date="2018-06" db="EMBL/GenBank/DDBJ databases">
        <authorList>
            <consortium name="Pathogen Informatics"/>
            <person name="Doyle S."/>
        </authorList>
    </citation>
    <scope>NUCLEOTIDE SEQUENCE [LARGE SCALE GENOMIC DNA]</scope>
    <source>
        <strain evidence="1 2">NCTC11296</strain>
    </source>
</reference>
<gene>
    <name evidence="1" type="ORF">NCTC11296_00033</name>
</gene>
<proteinExistence type="predicted"/>
<dbReference type="AlphaFoldDB" id="A0A377I4D9"/>
<accession>A0A377I4D9</accession>
<evidence type="ECO:0000313" key="2">
    <source>
        <dbReference type="Proteomes" id="UP000254465"/>
    </source>
</evidence>
<sequence>MAFTEFPTIIPTPKEVNQRGIAYCRNVLGDKDPITKAFNRLSQPEKGCVIALAGTESGDLKTPFLSDLRLENYTHEGYRKIARAMWRIRTLANQLPDFSTLKTYTTQDQLMTREKYNATHN</sequence>